<feature type="compositionally biased region" description="Polar residues" evidence="9">
    <location>
        <begin position="235"/>
        <end position="244"/>
    </location>
</feature>
<evidence type="ECO:0000256" key="4">
    <source>
        <dbReference type="ARBA" id="ARBA00011233"/>
    </source>
</evidence>
<evidence type="ECO:0000256" key="6">
    <source>
        <dbReference type="ARBA" id="ARBA00023239"/>
    </source>
</evidence>
<dbReference type="CDD" id="cd01166">
    <property type="entry name" value="KdgK"/>
    <property type="match status" value="1"/>
</dbReference>
<feature type="domain" description="Carbohydrate kinase PfkB" evidence="10">
    <location>
        <begin position="253"/>
        <end position="560"/>
    </location>
</feature>
<dbReference type="InterPro" id="IPR011611">
    <property type="entry name" value="PfkB_dom"/>
</dbReference>
<evidence type="ECO:0000259" key="10">
    <source>
        <dbReference type="Pfam" id="PF00294"/>
    </source>
</evidence>
<dbReference type="InterPro" id="IPR048132">
    <property type="entry name" value="Trifunc_aldol"/>
</dbReference>
<dbReference type="CDD" id="cd00452">
    <property type="entry name" value="KDPG_aldolase"/>
    <property type="match status" value="1"/>
</dbReference>
<comment type="caution">
    <text evidence="11">The sequence shown here is derived from an EMBL/GenBank/DDBJ whole genome shotgun (WGS) entry which is preliminary data.</text>
</comment>
<dbReference type="AlphaFoldDB" id="A0A0E2E4L4"/>
<comment type="subunit">
    <text evidence="4">Homotrimer.</text>
</comment>
<dbReference type="InterPro" id="IPR000887">
    <property type="entry name" value="Aldlse_KDPG_KHG"/>
</dbReference>
<evidence type="ECO:0000313" key="11">
    <source>
        <dbReference type="EMBL" id="EMB33216.1"/>
    </source>
</evidence>
<dbReference type="PROSITE" id="PS00159">
    <property type="entry name" value="ALDOLASE_KDPG_KHG_1"/>
    <property type="match status" value="1"/>
</dbReference>
<evidence type="ECO:0000256" key="5">
    <source>
        <dbReference type="ARBA" id="ARBA00013063"/>
    </source>
</evidence>
<reference evidence="11" key="1">
    <citation type="submission" date="2012-01" db="EMBL/GenBank/DDBJ databases">
        <title>The Genome Sequence of Treponema denticola H-22.</title>
        <authorList>
            <consortium name="The Broad Institute Genome Sequencing Platform"/>
            <person name="Earl A."/>
            <person name="Ward D."/>
            <person name="Feldgarden M."/>
            <person name="Gevers D."/>
            <person name="Blanton J.M."/>
            <person name="Fenno C.J."/>
            <person name="Baranova O.V."/>
            <person name="Mathney J."/>
            <person name="Dewhirst F.E."/>
            <person name="Izard J."/>
            <person name="Young S.K."/>
            <person name="Zeng Q."/>
            <person name="Gargeya S."/>
            <person name="Fitzgerald M."/>
            <person name="Haas B."/>
            <person name="Abouelleil A."/>
            <person name="Alvarado L."/>
            <person name="Arachchi H.M."/>
            <person name="Berlin A."/>
            <person name="Chapman S.B."/>
            <person name="Gearin G."/>
            <person name="Goldberg J."/>
            <person name="Griggs A."/>
            <person name="Gujja S."/>
            <person name="Hansen M."/>
            <person name="Heiman D."/>
            <person name="Howarth C."/>
            <person name="Larimer J."/>
            <person name="Lui A."/>
            <person name="MacDonald P.J.P."/>
            <person name="McCowen C."/>
            <person name="Montmayeur A."/>
            <person name="Murphy C."/>
            <person name="Neiman D."/>
            <person name="Pearson M."/>
            <person name="Priest M."/>
            <person name="Roberts A."/>
            <person name="Saif S."/>
            <person name="Shea T."/>
            <person name="Sisk P."/>
            <person name="Stolte C."/>
            <person name="Sykes S."/>
            <person name="Wortman J."/>
            <person name="Nusbaum C."/>
            <person name="Birren B."/>
        </authorList>
    </citation>
    <scope>NUCLEOTIDE SEQUENCE [LARGE SCALE GENOMIC DNA]</scope>
    <source>
        <strain evidence="11">H-22</strain>
    </source>
</reference>
<keyword evidence="8" id="KW-0119">Carbohydrate metabolism</keyword>
<dbReference type="RefSeq" id="WP_002684707.1">
    <property type="nucleotide sequence ID" value="NZ_CM001795.1"/>
</dbReference>
<dbReference type="Proteomes" id="UP000011705">
    <property type="component" value="Chromosome"/>
</dbReference>
<dbReference type="PANTHER" id="PTHR30246:SF1">
    <property type="entry name" value="2-DEHYDRO-3-DEOXY-6-PHOSPHOGALACTONATE ALDOLASE-RELATED"/>
    <property type="match status" value="1"/>
</dbReference>
<dbReference type="EMBL" id="AGDV01000012">
    <property type="protein sequence ID" value="EMB33216.1"/>
    <property type="molecule type" value="Genomic_DNA"/>
</dbReference>
<dbReference type="GO" id="GO:0008675">
    <property type="term" value="F:2-dehydro-3-deoxy-phosphogluconate aldolase activity"/>
    <property type="evidence" value="ECO:0007669"/>
    <property type="project" value="UniProtKB-EC"/>
</dbReference>
<dbReference type="InterPro" id="IPR029056">
    <property type="entry name" value="Ribokinase-like"/>
</dbReference>
<dbReference type="InterPro" id="IPR013785">
    <property type="entry name" value="Aldolase_TIM"/>
</dbReference>
<dbReference type="Gene3D" id="3.20.20.70">
    <property type="entry name" value="Aldolase class I"/>
    <property type="match status" value="1"/>
</dbReference>
<dbReference type="PANTHER" id="PTHR30246">
    <property type="entry name" value="2-KETO-3-DEOXY-6-PHOSPHOGLUCONATE ALDOLASE"/>
    <property type="match status" value="1"/>
</dbReference>
<dbReference type="InterPro" id="IPR031338">
    <property type="entry name" value="KDPG/KHG_AS_2"/>
</dbReference>
<dbReference type="NCBIfam" id="NF041633">
    <property type="entry name" value="trifunc_aldol"/>
    <property type="match status" value="1"/>
</dbReference>
<evidence type="ECO:0000256" key="3">
    <source>
        <dbReference type="ARBA" id="ARBA00006906"/>
    </source>
</evidence>
<organism evidence="11">
    <name type="scientific">Treponema denticola H-22</name>
    <dbReference type="NCBI Taxonomy" id="999432"/>
    <lineage>
        <taxon>Bacteria</taxon>
        <taxon>Pseudomonadati</taxon>
        <taxon>Spirochaetota</taxon>
        <taxon>Spirochaetia</taxon>
        <taxon>Spirochaetales</taxon>
        <taxon>Treponemataceae</taxon>
        <taxon>Treponema</taxon>
    </lineage>
</organism>
<dbReference type="HOGENOM" id="CLU_032130_0_0_12"/>
<dbReference type="NCBIfam" id="NF004325">
    <property type="entry name" value="PRK05718.1"/>
    <property type="match status" value="1"/>
</dbReference>
<comment type="pathway">
    <text evidence="2">Carbohydrate acid metabolism; 2-dehydro-3-deoxy-D-gluconate degradation; D-glyceraldehyde 3-phosphate and pyruvate from 2-dehydro-3-deoxy-D-gluconate: step 2/2.</text>
</comment>
<evidence type="ECO:0000256" key="9">
    <source>
        <dbReference type="SAM" id="MobiDB-lite"/>
    </source>
</evidence>
<dbReference type="SUPFAM" id="SSF51569">
    <property type="entry name" value="Aldolase"/>
    <property type="match status" value="1"/>
</dbReference>
<keyword evidence="7" id="KW-0704">Schiff base</keyword>
<comment type="catalytic activity">
    <reaction evidence="1">
        <text>2-dehydro-3-deoxy-6-phospho-D-gluconate = D-glyceraldehyde 3-phosphate + pyruvate</text>
        <dbReference type="Rhea" id="RHEA:17089"/>
        <dbReference type="ChEBI" id="CHEBI:15361"/>
        <dbReference type="ChEBI" id="CHEBI:57569"/>
        <dbReference type="ChEBI" id="CHEBI:59776"/>
        <dbReference type="EC" id="4.1.2.14"/>
    </reaction>
</comment>
<accession>A0A0E2E4L4</accession>
<keyword evidence="6" id="KW-0456">Lyase</keyword>
<feature type="compositionally biased region" description="Polar residues" evidence="9">
    <location>
        <begin position="218"/>
        <end position="228"/>
    </location>
</feature>
<dbReference type="PATRIC" id="fig|999432.5.peg.1636"/>
<gene>
    <name evidence="11" type="ORF">HMPREF9726_01577</name>
</gene>
<dbReference type="PROSITE" id="PS00160">
    <property type="entry name" value="ALDOLASE_KDPG_KHG_2"/>
    <property type="match status" value="1"/>
</dbReference>
<comment type="similarity">
    <text evidence="3">Belongs to the KHG/KDPG aldolase family.</text>
</comment>
<sequence length="590" mass="63710">MNKIFKQIEKIGIVPVIVLDNEKDALPLGKALSASGLFCAEITFRTEAAEKAIQVFSKNFPDFLVGAGTVLSPEQADKAIAAGAKFIVSPGLNPKVVEHCIKSGYPIIPGVSTAGEIEQAMSFGLETVKFFPAEAAGGLNFIKAISAPYPNIKFMPTGGINAQNIAKYAAFSKVIACGGSWMVSKELISSKDFKKIEEESAIALQIVKEARNPKKSPSALTTFSYPKTSTEKKPSTSNEKSLNGSIETNQAPKVITMGEIMLRLSPTGFNRFVQADALELVFGGAEANVAVSLANFGMQSSYITKLPSHEIGQAAVNSLRRYGVDVSGIIRGGKRIGIYFLEKGASQRASKVIYDRTNSAIAEASPSDFNWKEIFKGASWFHFTGITPALSKNAAKICLEACKTARSMGITVSCDLNYRKKLWTPDEAKETMSSICEFVDICISNEEDADKVFGITSKNTDVSSGKLNEKGYKEVAEKLCKKFGFQKVGITLRESTSASENNWSAMLYTKGKAYFSKKYTMQVVDRLGGGDSFAAALICAELKGFKPQKQIDFASAASCLKHSINGDFNQVSFDEVLTLAQGDASGRVQR</sequence>
<dbReference type="SUPFAM" id="SSF53613">
    <property type="entry name" value="Ribokinase-like"/>
    <property type="match status" value="1"/>
</dbReference>
<dbReference type="Pfam" id="PF01081">
    <property type="entry name" value="Aldolase"/>
    <property type="match status" value="1"/>
</dbReference>
<feature type="region of interest" description="Disordered" evidence="9">
    <location>
        <begin position="215"/>
        <end position="244"/>
    </location>
</feature>
<dbReference type="Gene3D" id="3.40.1190.20">
    <property type="match status" value="1"/>
</dbReference>
<evidence type="ECO:0000256" key="7">
    <source>
        <dbReference type="ARBA" id="ARBA00023270"/>
    </source>
</evidence>
<dbReference type="Pfam" id="PF00294">
    <property type="entry name" value="PfkB"/>
    <property type="match status" value="1"/>
</dbReference>
<dbReference type="EC" id="4.1.2.14" evidence="5"/>
<evidence type="ECO:0000256" key="1">
    <source>
        <dbReference type="ARBA" id="ARBA00000654"/>
    </source>
</evidence>
<name>A0A0E2E4L4_TREDN</name>
<evidence type="ECO:0000256" key="2">
    <source>
        <dbReference type="ARBA" id="ARBA00004736"/>
    </source>
</evidence>
<dbReference type="InterPro" id="IPR031337">
    <property type="entry name" value="KDPG/KHG_AS_1"/>
</dbReference>
<proteinExistence type="inferred from homology"/>
<dbReference type="NCBIfam" id="TIGR01182">
    <property type="entry name" value="eda"/>
    <property type="match status" value="1"/>
</dbReference>
<evidence type="ECO:0000256" key="8">
    <source>
        <dbReference type="ARBA" id="ARBA00023277"/>
    </source>
</evidence>
<protein>
    <recommendedName>
        <fullName evidence="5">2-dehydro-3-deoxy-phosphogluconate aldolase</fullName>
        <ecNumber evidence="5">4.1.2.14</ecNumber>
    </recommendedName>
</protein>